<keyword evidence="6" id="KW-0418">Kinase</keyword>
<evidence type="ECO:0000313" key="12">
    <source>
        <dbReference type="Proteomes" id="UP000622475"/>
    </source>
</evidence>
<keyword evidence="8" id="KW-0902">Two-component regulatory system</keyword>
<keyword evidence="7" id="KW-0067">ATP-binding</keyword>
<keyword evidence="3" id="KW-0597">Phosphoprotein</keyword>
<organism evidence="11 12">
    <name type="scientific">Mucilaginibacter myungsuensis</name>
    <dbReference type="NCBI Taxonomy" id="649104"/>
    <lineage>
        <taxon>Bacteria</taxon>
        <taxon>Pseudomonadati</taxon>
        <taxon>Bacteroidota</taxon>
        <taxon>Sphingobacteriia</taxon>
        <taxon>Sphingobacteriales</taxon>
        <taxon>Sphingobacteriaceae</taxon>
        <taxon>Mucilaginibacter</taxon>
    </lineage>
</organism>
<accession>A0A929KVH2</accession>
<dbReference type="EC" id="2.7.13.3" evidence="2"/>
<dbReference type="GO" id="GO:0000155">
    <property type="term" value="F:phosphorelay sensor kinase activity"/>
    <property type="evidence" value="ECO:0007669"/>
    <property type="project" value="InterPro"/>
</dbReference>
<dbReference type="SUPFAM" id="SSF55874">
    <property type="entry name" value="ATPase domain of HSP90 chaperone/DNA topoisomerase II/histidine kinase"/>
    <property type="match status" value="1"/>
</dbReference>
<feature type="domain" description="Histidine kinase/HSP90-like ATPase" evidence="10">
    <location>
        <begin position="171"/>
        <end position="264"/>
    </location>
</feature>
<evidence type="ECO:0000256" key="1">
    <source>
        <dbReference type="ARBA" id="ARBA00000085"/>
    </source>
</evidence>
<keyword evidence="9" id="KW-1133">Transmembrane helix</keyword>
<dbReference type="InterPro" id="IPR050482">
    <property type="entry name" value="Sensor_HK_TwoCompSys"/>
</dbReference>
<dbReference type="RefSeq" id="WP_194111108.1">
    <property type="nucleotide sequence ID" value="NZ_JADFFL010000003.1"/>
</dbReference>
<evidence type="ECO:0000256" key="4">
    <source>
        <dbReference type="ARBA" id="ARBA00022679"/>
    </source>
</evidence>
<keyword evidence="12" id="KW-1185">Reference proteome</keyword>
<dbReference type="Gene3D" id="3.30.565.10">
    <property type="entry name" value="Histidine kinase-like ATPase, C-terminal domain"/>
    <property type="match status" value="1"/>
</dbReference>
<dbReference type="CDD" id="cd16917">
    <property type="entry name" value="HATPase_UhpB-NarQ-NarX-like"/>
    <property type="match status" value="1"/>
</dbReference>
<keyword evidence="9" id="KW-0472">Membrane</keyword>
<dbReference type="GO" id="GO:0016020">
    <property type="term" value="C:membrane"/>
    <property type="evidence" value="ECO:0007669"/>
    <property type="project" value="InterPro"/>
</dbReference>
<keyword evidence="4" id="KW-0808">Transferase</keyword>
<dbReference type="InterPro" id="IPR003594">
    <property type="entry name" value="HATPase_dom"/>
</dbReference>
<evidence type="ECO:0000256" key="9">
    <source>
        <dbReference type="SAM" id="Phobius"/>
    </source>
</evidence>
<evidence type="ECO:0000256" key="7">
    <source>
        <dbReference type="ARBA" id="ARBA00022840"/>
    </source>
</evidence>
<evidence type="ECO:0000256" key="8">
    <source>
        <dbReference type="ARBA" id="ARBA00023012"/>
    </source>
</evidence>
<evidence type="ECO:0000256" key="6">
    <source>
        <dbReference type="ARBA" id="ARBA00022777"/>
    </source>
</evidence>
<proteinExistence type="predicted"/>
<protein>
    <recommendedName>
        <fullName evidence="2">histidine kinase</fullName>
        <ecNumber evidence="2">2.7.13.3</ecNumber>
    </recommendedName>
</protein>
<comment type="catalytic activity">
    <reaction evidence="1">
        <text>ATP + protein L-histidine = ADP + protein N-phospho-L-histidine.</text>
        <dbReference type="EC" id="2.7.13.3"/>
    </reaction>
</comment>
<feature type="transmembrane region" description="Helical" evidence="9">
    <location>
        <begin position="6"/>
        <end position="29"/>
    </location>
</feature>
<dbReference type="GO" id="GO:0005524">
    <property type="term" value="F:ATP binding"/>
    <property type="evidence" value="ECO:0007669"/>
    <property type="project" value="UniProtKB-KW"/>
</dbReference>
<evidence type="ECO:0000259" key="10">
    <source>
        <dbReference type="SMART" id="SM00387"/>
    </source>
</evidence>
<dbReference type="SMART" id="SM00387">
    <property type="entry name" value="HATPase_c"/>
    <property type="match status" value="1"/>
</dbReference>
<sequence>MSAVTDNIFFLVFAGTGGAFLLVIAFIALHMRNQNHLLQEREMAQEKEIEHQKNLLSTVIRSQEAERKRIGQDLHDDVGAALSRLRLKVDMFNAADITPMDFKAFAQSCKQEIDHIVTDVRHISHNLSPPRLALFGLNAALEDLTDVIPRSGLKLLLDNQAMDTIGHLDLTIATALYRIFEELIQNTIKHAAASSIRINIYTEAGKLVLGYADDGIGLNSADPKKAGMGMQNMESRLSMINATYRLGEADQRGFSIHITCPLAL</sequence>
<evidence type="ECO:0000313" key="11">
    <source>
        <dbReference type="EMBL" id="MBE9661902.1"/>
    </source>
</evidence>
<evidence type="ECO:0000256" key="5">
    <source>
        <dbReference type="ARBA" id="ARBA00022741"/>
    </source>
</evidence>
<dbReference type="GO" id="GO:0046983">
    <property type="term" value="F:protein dimerization activity"/>
    <property type="evidence" value="ECO:0007669"/>
    <property type="project" value="InterPro"/>
</dbReference>
<dbReference type="InterPro" id="IPR036890">
    <property type="entry name" value="HATPase_C_sf"/>
</dbReference>
<keyword evidence="5" id="KW-0547">Nucleotide-binding</keyword>
<dbReference type="EMBL" id="JADFFL010000003">
    <property type="protein sequence ID" value="MBE9661902.1"/>
    <property type="molecule type" value="Genomic_DNA"/>
</dbReference>
<keyword evidence="9" id="KW-0812">Transmembrane</keyword>
<evidence type="ECO:0000256" key="2">
    <source>
        <dbReference type="ARBA" id="ARBA00012438"/>
    </source>
</evidence>
<comment type="caution">
    <text evidence="11">The sequence shown here is derived from an EMBL/GenBank/DDBJ whole genome shotgun (WGS) entry which is preliminary data.</text>
</comment>
<name>A0A929KVH2_9SPHI</name>
<dbReference type="Pfam" id="PF02518">
    <property type="entry name" value="HATPase_c"/>
    <property type="match status" value="1"/>
</dbReference>
<dbReference type="Pfam" id="PF07730">
    <property type="entry name" value="HisKA_3"/>
    <property type="match status" value="1"/>
</dbReference>
<dbReference type="AlphaFoldDB" id="A0A929KVH2"/>
<dbReference type="Gene3D" id="1.20.5.1930">
    <property type="match status" value="1"/>
</dbReference>
<dbReference type="InterPro" id="IPR011712">
    <property type="entry name" value="Sig_transdc_His_kin_sub3_dim/P"/>
</dbReference>
<dbReference type="Proteomes" id="UP000622475">
    <property type="component" value="Unassembled WGS sequence"/>
</dbReference>
<reference evidence="11" key="1">
    <citation type="submission" date="2020-10" db="EMBL/GenBank/DDBJ databases">
        <title>Mucilaginibacter mali sp. nov., isolated from rhizosphere soil of apple orchard.</title>
        <authorList>
            <person name="Lee J.-S."/>
            <person name="Kim H.S."/>
            <person name="Kim J.-S."/>
        </authorList>
    </citation>
    <scope>NUCLEOTIDE SEQUENCE</scope>
    <source>
        <strain evidence="11">KCTC 22746</strain>
    </source>
</reference>
<dbReference type="PANTHER" id="PTHR24421:SF10">
    <property type="entry name" value="NITRATE_NITRITE SENSOR PROTEIN NARQ"/>
    <property type="match status" value="1"/>
</dbReference>
<dbReference type="PANTHER" id="PTHR24421">
    <property type="entry name" value="NITRATE/NITRITE SENSOR PROTEIN NARX-RELATED"/>
    <property type="match status" value="1"/>
</dbReference>
<evidence type="ECO:0000256" key="3">
    <source>
        <dbReference type="ARBA" id="ARBA00022553"/>
    </source>
</evidence>
<gene>
    <name evidence="11" type="ORF">IRJ16_08390</name>
</gene>